<keyword evidence="3" id="KW-1003">Cell membrane</keyword>
<keyword evidence="7 8" id="KW-0472">Membrane</keyword>
<evidence type="ECO:0000256" key="7">
    <source>
        <dbReference type="ARBA" id="ARBA00023136"/>
    </source>
</evidence>
<dbReference type="GO" id="GO:0008324">
    <property type="term" value="F:monoatomic cation transmembrane transporter activity"/>
    <property type="evidence" value="ECO:0007669"/>
    <property type="project" value="InterPro"/>
</dbReference>
<evidence type="ECO:0000313" key="9">
    <source>
        <dbReference type="EMBL" id="MBB5204890.1"/>
    </source>
</evidence>
<name>A0A840S8Z2_9BURK</name>
<evidence type="ECO:0000256" key="1">
    <source>
        <dbReference type="ARBA" id="ARBA00004651"/>
    </source>
</evidence>
<evidence type="ECO:0000256" key="4">
    <source>
        <dbReference type="ARBA" id="ARBA00022692"/>
    </source>
</evidence>
<dbReference type="AlphaFoldDB" id="A0A840S8Z2"/>
<feature type="transmembrane region" description="Helical" evidence="8">
    <location>
        <begin position="410"/>
        <end position="431"/>
    </location>
</feature>
<feature type="transmembrane region" description="Helical" evidence="8">
    <location>
        <begin position="12"/>
        <end position="33"/>
    </location>
</feature>
<keyword evidence="6" id="KW-0406">Ion transport</keyword>
<organism evidence="9 10">
    <name type="scientific">Inhella inkyongensis</name>
    <dbReference type="NCBI Taxonomy" id="392593"/>
    <lineage>
        <taxon>Bacteria</taxon>
        <taxon>Pseudomonadati</taxon>
        <taxon>Pseudomonadota</taxon>
        <taxon>Betaproteobacteria</taxon>
        <taxon>Burkholderiales</taxon>
        <taxon>Sphaerotilaceae</taxon>
        <taxon>Inhella</taxon>
    </lineage>
</organism>
<feature type="transmembrane region" description="Helical" evidence="8">
    <location>
        <begin position="295"/>
        <end position="326"/>
    </location>
</feature>
<feature type="transmembrane region" description="Helical" evidence="8">
    <location>
        <begin position="193"/>
        <end position="212"/>
    </location>
</feature>
<keyword evidence="5 8" id="KW-1133">Transmembrane helix</keyword>
<dbReference type="PANTHER" id="PTHR32024">
    <property type="entry name" value="TRK SYSTEM POTASSIUM UPTAKE PROTEIN TRKG-RELATED"/>
    <property type="match status" value="1"/>
</dbReference>
<dbReference type="Proteomes" id="UP000554837">
    <property type="component" value="Unassembled WGS sequence"/>
</dbReference>
<dbReference type="Pfam" id="PF02386">
    <property type="entry name" value="TrkH"/>
    <property type="match status" value="1"/>
</dbReference>
<protein>
    <submittedName>
        <fullName evidence="9">Trk system potassium uptake protein TrkH</fullName>
    </submittedName>
</protein>
<keyword evidence="10" id="KW-1185">Reference proteome</keyword>
<dbReference type="EMBL" id="JACHHO010000003">
    <property type="protein sequence ID" value="MBB5204890.1"/>
    <property type="molecule type" value="Genomic_DNA"/>
</dbReference>
<dbReference type="GO" id="GO:0030001">
    <property type="term" value="P:metal ion transport"/>
    <property type="evidence" value="ECO:0007669"/>
    <property type="project" value="UniProtKB-ARBA"/>
</dbReference>
<proteinExistence type="predicted"/>
<reference evidence="9 10" key="1">
    <citation type="submission" date="2020-08" db="EMBL/GenBank/DDBJ databases">
        <title>Genomic Encyclopedia of Type Strains, Phase IV (KMG-IV): sequencing the most valuable type-strain genomes for metagenomic binning, comparative biology and taxonomic classification.</title>
        <authorList>
            <person name="Goeker M."/>
        </authorList>
    </citation>
    <scope>NUCLEOTIDE SEQUENCE [LARGE SCALE GENOMIC DNA]</scope>
    <source>
        <strain evidence="9 10">DSM 23958</strain>
    </source>
</reference>
<dbReference type="OrthoDB" id="9810952at2"/>
<evidence type="ECO:0000256" key="6">
    <source>
        <dbReference type="ARBA" id="ARBA00023065"/>
    </source>
</evidence>
<feature type="transmembrane region" description="Helical" evidence="8">
    <location>
        <begin position="45"/>
        <end position="64"/>
    </location>
</feature>
<feature type="transmembrane region" description="Helical" evidence="8">
    <location>
        <begin position="76"/>
        <end position="100"/>
    </location>
</feature>
<keyword evidence="4 8" id="KW-0812">Transmembrane</keyword>
<evidence type="ECO:0000313" key="10">
    <source>
        <dbReference type="Proteomes" id="UP000554837"/>
    </source>
</evidence>
<comment type="subcellular location">
    <subcellularLocation>
        <location evidence="1">Cell membrane</location>
        <topology evidence="1">Multi-pass membrane protein</topology>
    </subcellularLocation>
</comment>
<sequence>MSHPSSSRPLQPSTVLVLLFAAAIGVGSALLALPLAQTSGQGGGWLTALFTATSAVCVTGLAVVDTGTHWTLFGQAVILGLIQIGGFGLMTAASLLGMLVNSQLRVRARLLLQAENRALSLGDVRSVAKLVLVITVTIEALAALWLMLRFMQAYGMGWREAAWQGLFHAVSAFNNAGFSTLPDNLMRFVSDGWVLSPLMGAIVIGGLGFPVLHELLLRRGQRARLSLHSQLTLMASTVLLLGGAAAFTWSEWRGVLAPLDAAGRFWGALFASVSARTAGFNSLDVAAFNTETLVLHYLLMFVGGGSAGTAGGLKVTTAAVLLLAVWCEVRGYRDVEFAGRRLNEAALRQALTVLVLCSAVVGLSTLVLVPLVQHLPGVRFEAVLFEVVSAFATVGLSTGLTPQLPPAGQLLLVTLMFLGRVGIVTLAVALAQQSSRRPYRFPEEKPLVG</sequence>
<accession>A0A840S8Z2</accession>
<comment type="caution">
    <text evidence="9">The sequence shown here is derived from an EMBL/GenBank/DDBJ whole genome shotgun (WGS) entry which is preliminary data.</text>
</comment>
<dbReference type="GO" id="GO:0005886">
    <property type="term" value="C:plasma membrane"/>
    <property type="evidence" value="ECO:0007669"/>
    <property type="project" value="UniProtKB-SubCell"/>
</dbReference>
<keyword evidence="2" id="KW-0813">Transport</keyword>
<gene>
    <name evidence="9" type="ORF">HNQ51_002209</name>
</gene>
<evidence type="ECO:0000256" key="3">
    <source>
        <dbReference type="ARBA" id="ARBA00022475"/>
    </source>
</evidence>
<feature type="transmembrane region" description="Helical" evidence="8">
    <location>
        <begin position="233"/>
        <end position="252"/>
    </location>
</feature>
<feature type="transmembrane region" description="Helical" evidence="8">
    <location>
        <begin position="127"/>
        <end position="148"/>
    </location>
</feature>
<dbReference type="RefSeq" id="WP_138855075.1">
    <property type="nucleotide sequence ID" value="NZ_CP040709.1"/>
</dbReference>
<feature type="transmembrane region" description="Helical" evidence="8">
    <location>
        <begin position="346"/>
        <end position="371"/>
    </location>
</feature>
<evidence type="ECO:0000256" key="8">
    <source>
        <dbReference type="SAM" id="Phobius"/>
    </source>
</evidence>
<evidence type="ECO:0000256" key="5">
    <source>
        <dbReference type="ARBA" id="ARBA00022989"/>
    </source>
</evidence>
<dbReference type="PANTHER" id="PTHR32024:SF1">
    <property type="entry name" value="KTR SYSTEM POTASSIUM UPTAKE PROTEIN B"/>
    <property type="match status" value="1"/>
</dbReference>
<dbReference type="InterPro" id="IPR003445">
    <property type="entry name" value="Cat_transpt"/>
</dbReference>
<evidence type="ECO:0000256" key="2">
    <source>
        <dbReference type="ARBA" id="ARBA00022448"/>
    </source>
</evidence>